<dbReference type="InterPro" id="IPR050171">
    <property type="entry name" value="MFS_Transporters"/>
</dbReference>
<feature type="transmembrane region" description="Helical" evidence="8">
    <location>
        <begin position="286"/>
        <end position="307"/>
    </location>
</feature>
<feature type="transmembrane region" description="Helical" evidence="8">
    <location>
        <begin position="319"/>
        <end position="338"/>
    </location>
</feature>
<feature type="transmembrane region" description="Helical" evidence="8">
    <location>
        <begin position="238"/>
        <end position="257"/>
    </location>
</feature>
<dbReference type="PANTHER" id="PTHR23517">
    <property type="entry name" value="RESISTANCE PROTEIN MDTM, PUTATIVE-RELATED-RELATED"/>
    <property type="match status" value="1"/>
</dbReference>
<feature type="transmembrane region" description="Helical" evidence="8">
    <location>
        <begin position="345"/>
        <end position="365"/>
    </location>
</feature>
<feature type="transmembrane region" description="Helical" evidence="8">
    <location>
        <begin position="84"/>
        <end position="106"/>
    </location>
</feature>
<dbReference type="OrthoDB" id="3285778at2"/>
<dbReference type="GO" id="GO:0005886">
    <property type="term" value="C:plasma membrane"/>
    <property type="evidence" value="ECO:0007669"/>
    <property type="project" value="UniProtKB-SubCell"/>
</dbReference>
<feature type="region of interest" description="Disordered" evidence="7">
    <location>
        <begin position="1"/>
        <end position="59"/>
    </location>
</feature>
<feature type="compositionally biased region" description="Gly residues" evidence="7">
    <location>
        <begin position="41"/>
        <end position="50"/>
    </location>
</feature>
<feature type="domain" description="Major facilitator superfamily (MFS) profile" evidence="9">
    <location>
        <begin position="285"/>
        <end position="475"/>
    </location>
</feature>
<evidence type="ECO:0000256" key="6">
    <source>
        <dbReference type="ARBA" id="ARBA00023136"/>
    </source>
</evidence>
<keyword evidence="3" id="KW-1003">Cell membrane</keyword>
<feature type="transmembrane region" description="Helical" evidence="8">
    <location>
        <begin position="439"/>
        <end position="458"/>
    </location>
</feature>
<comment type="caution">
    <text evidence="10">The sequence shown here is derived from an EMBL/GenBank/DDBJ whole genome shotgun (WGS) entry which is preliminary data.</text>
</comment>
<organism evidence="10 11">
    <name type="scientific">Streptomyces solincola</name>
    <dbReference type="NCBI Taxonomy" id="2100817"/>
    <lineage>
        <taxon>Bacteria</taxon>
        <taxon>Bacillati</taxon>
        <taxon>Actinomycetota</taxon>
        <taxon>Actinomycetes</taxon>
        <taxon>Kitasatosporales</taxon>
        <taxon>Streptomycetaceae</taxon>
        <taxon>Streptomyces</taxon>
    </lineage>
</organism>
<feature type="transmembrane region" description="Helical" evidence="8">
    <location>
        <begin position="409"/>
        <end position="433"/>
    </location>
</feature>
<dbReference type="InterPro" id="IPR011701">
    <property type="entry name" value="MFS"/>
</dbReference>
<reference evidence="10 11" key="1">
    <citation type="submission" date="2018-03" db="EMBL/GenBank/DDBJ databases">
        <title>Novel Streptomyces sp. from soil.</title>
        <authorList>
            <person name="Tan G.Y.A."/>
            <person name="Lee Z.Y."/>
        </authorList>
    </citation>
    <scope>NUCLEOTIDE SEQUENCE [LARGE SCALE GENOMIC DNA]</scope>
    <source>
        <strain evidence="10 11">ST5x</strain>
    </source>
</reference>
<keyword evidence="6 8" id="KW-0472">Membrane</keyword>
<sequence length="475" mass="48967">MPGARRHRVPPVRRAGRRTRARHPERGQDRFRARHRRVPRQGGGGPGRGPGLVRAGHGHPGRVRGGFGIVREALRLVRRTPGCLPLLTGNFAVAFGSNIVIPYLAIFLTREQQLGPAVVALAITVKFWSQQGLSMLGGWIADRVGPVSAMCGGLVVRALSYLLLLAASGPVPVVAACALLGLGGAIYVPAGKSALVRLLGTGEELRTAFALRSTANNAGSALGPLAGSLLLFLGEPRIGFVVTSAIYLVLAAVLLRLRKLTDLAPAVEPGPEAGGGGVPLLDRRKLTWILGCAFAFGFCYIQLEYALPVFTGSVQSPSLVGVLFTVNAIAVVLLQVPLNQYAGRVASSALVVSGALLLMAVSFAAASLGSVASLVVCVLLFSTAEVLIDPRIDSEIAHTVPAPRRGMAFGLVGTAIAGGGACANALAGVLAAGDGAPGSRFWLLLVAVSAGFAAVVYLTSAVMRRPAPAPQPVAS</sequence>
<dbReference type="AlphaFoldDB" id="A0A2S9PU88"/>
<keyword evidence="4 8" id="KW-0812">Transmembrane</keyword>
<feature type="transmembrane region" description="Helical" evidence="8">
    <location>
        <begin position="118"/>
        <end position="141"/>
    </location>
</feature>
<evidence type="ECO:0000256" key="1">
    <source>
        <dbReference type="ARBA" id="ARBA00004651"/>
    </source>
</evidence>
<comment type="subcellular location">
    <subcellularLocation>
        <location evidence="1">Cell membrane</location>
        <topology evidence="1">Multi-pass membrane protein</topology>
    </subcellularLocation>
</comment>
<evidence type="ECO:0000256" key="7">
    <source>
        <dbReference type="SAM" id="MobiDB-lite"/>
    </source>
</evidence>
<dbReference type="PROSITE" id="PS50850">
    <property type="entry name" value="MFS"/>
    <property type="match status" value="1"/>
</dbReference>
<feature type="transmembrane region" description="Helical" evidence="8">
    <location>
        <begin position="371"/>
        <end position="388"/>
    </location>
</feature>
<evidence type="ECO:0000256" key="4">
    <source>
        <dbReference type="ARBA" id="ARBA00022692"/>
    </source>
</evidence>
<feature type="transmembrane region" description="Helical" evidence="8">
    <location>
        <begin position="162"/>
        <end position="188"/>
    </location>
</feature>
<evidence type="ECO:0000256" key="8">
    <source>
        <dbReference type="SAM" id="Phobius"/>
    </source>
</evidence>
<dbReference type="PANTHER" id="PTHR23517:SF2">
    <property type="entry name" value="MULTIDRUG RESISTANCE PROTEIN MDTH"/>
    <property type="match status" value="1"/>
</dbReference>
<evidence type="ECO:0000313" key="10">
    <source>
        <dbReference type="EMBL" id="PRH77933.1"/>
    </source>
</evidence>
<dbReference type="InterPro" id="IPR020846">
    <property type="entry name" value="MFS_dom"/>
</dbReference>
<dbReference type="EMBL" id="PVLV01000265">
    <property type="protein sequence ID" value="PRH77933.1"/>
    <property type="molecule type" value="Genomic_DNA"/>
</dbReference>
<dbReference type="Proteomes" id="UP000239322">
    <property type="component" value="Unassembled WGS sequence"/>
</dbReference>
<dbReference type="InterPro" id="IPR036259">
    <property type="entry name" value="MFS_trans_sf"/>
</dbReference>
<accession>A0A2S9PU88</accession>
<keyword evidence="11" id="KW-1185">Reference proteome</keyword>
<evidence type="ECO:0000256" key="2">
    <source>
        <dbReference type="ARBA" id="ARBA00022448"/>
    </source>
</evidence>
<evidence type="ECO:0000313" key="11">
    <source>
        <dbReference type="Proteomes" id="UP000239322"/>
    </source>
</evidence>
<dbReference type="Gene3D" id="1.20.1250.20">
    <property type="entry name" value="MFS general substrate transporter like domains"/>
    <property type="match status" value="1"/>
</dbReference>
<feature type="compositionally biased region" description="Basic residues" evidence="7">
    <location>
        <begin position="1"/>
        <end position="21"/>
    </location>
</feature>
<evidence type="ECO:0000256" key="3">
    <source>
        <dbReference type="ARBA" id="ARBA00022475"/>
    </source>
</evidence>
<gene>
    <name evidence="10" type="ORF">C6N75_17555</name>
</gene>
<name>A0A2S9PU88_9ACTN</name>
<keyword evidence="2" id="KW-0813">Transport</keyword>
<protein>
    <recommendedName>
        <fullName evidence="9">Major facilitator superfamily (MFS) profile domain-containing protein</fullName>
    </recommendedName>
</protein>
<dbReference type="GO" id="GO:0022857">
    <property type="term" value="F:transmembrane transporter activity"/>
    <property type="evidence" value="ECO:0007669"/>
    <property type="project" value="InterPro"/>
</dbReference>
<dbReference type="Pfam" id="PF07690">
    <property type="entry name" value="MFS_1"/>
    <property type="match status" value="2"/>
</dbReference>
<proteinExistence type="predicted"/>
<dbReference type="SUPFAM" id="SSF103473">
    <property type="entry name" value="MFS general substrate transporter"/>
    <property type="match status" value="1"/>
</dbReference>
<evidence type="ECO:0000256" key="5">
    <source>
        <dbReference type="ARBA" id="ARBA00022989"/>
    </source>
</evidence>
<keyword evidence="5 8" id="KW-1133">Transmembrane helix</keyword>
<feature type="compositionally biased region" description="Basic and acidic residues" evidence="7">
    <location>
        <begin position="22"/>
        <end position="31"/>
    </location>
</feature>
<evidence type="ECO:0000259" key="9">
    <source>
        <dbReference type="PROSITE" id="PS50850"/>
    </source>
</evidence>